<dbReference type="Pfam" id="PF11282">
    <property type="entry name" value="DUF3082"/>
    <property type="match status" value="1"/>
</dbReference>
<name>A0ABU5RRT2_9CYAN</name>
<dbReference type="EMBL" id="JAYGHX010000002">
    <property type="protein sequence ID" value="MEA5390485.1"/>
    <property type="molecule type" value="Genomic_DNA"/>
</dbReference>
<keyword evidence="1" id="KW-0472">Membrane</keyword>
<dbReference type="Proteomes" id="UP001304461">
    <property type="component" value="Unassembled WGS sequence"/>
</dbReference>
<dbReference type="InterPro" id="IPR021434">
    <property type="entry name" value="DUF3082"/>
</dbReference>
<keyword evidence="1" id="KW-0812">Transmembrane</keyword>
<protein>
    <submittedName>
        <fullName evidence="2">DUF3082 domain-containing protein</fullName>
    </submittedName>
</protein>
<proteinExistence type="predicted"/>
<dbReference type="RefSeq" id="WP_323304584.1">
    <property type="nucleotide sequence ID" value="NZ_JAYGHX010000002.1"/>
</dbReference>
<evidence type="ECO:0000256" key="1">
    <source>
        <dbReference type="SAM" id="Phobius"/>
    </source>
</evidence>
<gene>
    <name evidence="2" type="ORF">VB738_04330</name>
</gene>
<organism evidence="2 3">
    <name type="scientific">Cyanobium gracile UHCC 0139</name>
    <dbReference type="NCBI Taxonomy" id="3110308"/>
    <lineage>
        <taxon>Bacteria</taxon>
        <taxon>Bacillati</taxon>
        <taxon>Cyanobacteriota</taxon>
        <taxon>Cyanophyceae</taxon>
        <taxon>Synechococcales</taxon>
        <taxon>Prochlorococcaceae</taxon>
        <taxon>Cyanobium</taxon>
    </lineage>
</organism>
<evidence type="ECO:0000313" key="3">
    <source>
        <dbReference type="Proteomes" id="UP001304461"/>
    </source>
</evidence>
<feature type="transmembrane region" description="Helical" evidence="1">
    <location>
        <begin position="64"/>
        <end position="88"/>
    </location>
</feature>
<sequence>MTDERPAPPPRKGPLSFLSGALTSGLLAWLSLGVSQRVVGWYVTHPPHFDSAFAQSIATAMKTLMVGMCFLATFTFAFIGLGLFLVFIRSLWPAKAESPS</sequence>
<reference evidence="2 3" key="1">
    <citation type="submission" date="2023-12" db="EMBL/GenBank/DDBJ databases">
        <title>Baltic Sea Cyanobacteria.</title>
        <authorList>
            <person name="Delbaje E."/>
            <person name="Fewer D.P."/>
            <person name="Shishido T.K."/>
        </authorList>
    </citation>
    <scope>NUCLEOTIDE SEQUENCE [LARGE SCALE GENOMIC DNA]</scope>
    <source>
        <strain evidence="2 3">UHCC 0139</strain>
    </source>
</reference>
<evidence type="ECO:0000313" key="2">
    <source>
        <dbReference type="EMBL" id="MEA5390485.1"/>
    </source>
</evidence>
<keyword evidence="3" id="KW-1185">Reference proteome</keyword>
<accession>A0ABU5RRT2</accession>
<keyword evidence="1" id="KW-1133">Transmembrane helix</keyword>
<comment type="caution">
    <text evidence="2">The sequence shown here is derived from an EMBL/GenBank/DDBJ whole genome shotgun (WGS) entry which is preliminary data.</text>
</comment>